<sequence length="201" mass="22177">MTAGLTDSSLLSNDNAHQLEDYVNKLSTNLLNPLSERKGGVLDNGCLAIVFFNPKTRSGTSDCKTGNITSEVEKILNLEWKPAPGVQLPVVFIIQDIAQEFRFAGTPFINHKGEKTNDDYYIVQNDAYLHVFGPEGDPNWAMAPSYIKTIEPKLAPIIKQINLERIGPLGKGLVINRISFGGTCIPDQEETMVRIISKLFG</sequence>
<proteinExistence type="predicted"/>
<name>A0A6J5Q1C8_9CAUD</name>
<reference evidence="1" key="1">
    <citation type="submission" date="2020-05" db="EMBL/GenBank/DDBJ databases">
        <authorList>
            <person name="Chiriac C."/>
            <person name="Salcher M."/>
            <person name="Ghai R."/>
            <person name="Kavagutti S V."/>
        </authorList>
    </citation>
    <scope>NUCLEOTIDE SEQUENCE</scope>
</reference>
<evidence type="ECO:0000313" key="1">
    <source>
        <dbReference type="EMBL" id="CAB4175371.1"/>
    </source>
</evidence>
<organism evidence="1">
    <name type="scientific">uncultured Caudovirales phage</name>
    <dbReference type="NCBI Taxonomy" id="2100421"/>
    <lineage>
        <taxon>Viruses</taxon>
        <taxon>Duplodnaviria</taxon>
        <taxon>Heunggongvirae</taxon>
        <taxon>Uroviricota</taxon>
        <taxon>Caudoviricetes</taxon>
        <taxon>Peduoviridae</taxon>
        <taxon>Maltschvirus</taxon>
        <taxon>Maltschvirus maltsch</taxon>
    </lineage>
</organism>
<dbReference type="EMBL" id="LR796923">
    <property type="protein sequence ID" value="CAB4175371.1"/>
    <property type="molecule type" value="Genomic_DNA"/>
</dbReference>
<gene>
    <name evidence="1" type="ORF">UFOVP972_156</name>
</gene>
<protein>
    <submittedName>
        <fullName evidence="1">Uncharacterized protein</fullName>
    </submittedName>
</protein>
<accession>A0A6J5Q1C8</accession>